<gene>
    <name evidence="1" type="ORF">WMG39_33155</name>
</gene>
<reference evidence="1 2" key="1">
    <citation type="journal article" date="2020" name="Harmful Algae">
        <title>Molecular and morphological characterization of a novel dihydroanatoxin-a producing Microcoleus species (cyanobacteria) from the Russian River, California, USA.</title>
        <authorList>
            <person name="Conklin K.Y."/>
            <person name="Stancheva R."/>
            <person name="Otten T.G."/>
            <person name="Fadness R."/>
            <person name="Boyer G.L."/>
            <person name="Read B."/>
            <person name="Zhang X."/>
            <person name="Sheath R.G."/>
        </authorList>
    </citation>
    <scope>NUCLEOTIDE SEQUENCE [LARGE SCALE GENOMIC DNA]</scope>
    <source>
        <strain evidence="1 2">PTRS2</strain>
    </source>
</reference>
<dbReference type="Proteomes" id="UP001384579">
    <property type="component" value="Unassembled WGS sequence"/>
</dbReference>
<sequence>ELGMGHGAWGGSPMNSEVKIMEIIKELDIVALTEDLEATHFETKQMIKLFKGQVGTVVMEFDGSAFEVEFSHQDGTTYAMETIPATKLMLLHFDTLRAEATEILRTKQL</sequence>
<evidence type="ECO:0000313" key="2">
    <source>
        <dbReference type="Proteomes" id="UP001384579"/>
    </source>
</evidence>
<comment type="caution">
    <text evidence="1">The sequence shown here is derived from an EMBL/GenBank/DDBJ whole genome shotgun (WGS) entry which is preliminary data.</text>
</comment>
<feature type="non-terminal residue" evidence="1">
    <location>
        <position position="1"/>
    </location>
</feature>
<protein>
    <submittedName>
        <fullName evidence="1">DUF4926 domain-containing protein</fullName>
    </submittedName>
</protein>
<dbReference type="InterPro" id="IPR032568">
    <property type="entry name" value="DUF4926"/>
</dbReference>
<dbReference type="RefSeq" id="WP_340542774.1">
    <property type="nucleotide sequence ID" value="NZ_JBBLXS010001485.1"/>
</dbReference>
<dbReference type="Pfam" id="PF16277">
    <property type="entry name" value="DUF4926"/>
    <property type="match status" value="1"/>
</dbReference>
<accession>A0ABU8YZD5</accession>
<name>A0ABU8YZD5_9CYAN</name>
<evidence type="ECO:0000313" key="1">
    <source>
        <dbReference type="EMBL" id="MEK0189658.1"/>
    </source>
</evidence>
<proteinExistence type="predicted"/>
<keyword evidence="2" id="KW-1185">Reference proteome</keyword>
<organism evidence="1 2">
    <name type="scientific">Microcoleus anatoxicus PTRS2</name>
    <dbReference type="NCBI Taxonomy" id="2705321"/>
    <lineage>
        <taxon>Bacteria</taxon>
        <taxon>Bacillati</taxon>
        <taxon>Cyanobacteriota</taxon>
        <taxon>Cyanophyceae</taxon>
        <taxon>Oscillatoriophycideae</taxon>
        <taxon>Oscillatoriales</taxon>
        <taxon>Microcoleaceae</taxon>
        <taxon>Microcoleus</taxon>
        <taxon>Microcoleus anatoxicus</taxon>
    </lineage>
</organism>
<dbReference type="EMBL" id="JBBLXS010001485">
    <property type="protein sequence ID" value="MEK0189658.1"/>
    <property type="molecule type" value="Genomic_DNA"/>
</dbReference>